<evidence type="ECO:0000313" key="1">
    <source>
        <dbReference type="EMBL" id="MFC2991307.1"/>
    </source>
</evidence>
<comment type="caution">
    <text evidence="1">The sequence shown here is derived from an EMBL/GenBank/DDBJ whole genome shotgun (WGS) entry which is preliminary data.</text>
</comment>
<dbReference type="Proteomes" id="UP001595386">
    <property type="component" value="Unassembled WGS sequence"/>
</dbReference>
<keyword evidence="2" id="KW-1185">Reference proteome</keyword>
<dbReference type="RefSeq" id="WP_379755329.1">
    <property type="nucleotide sequence ID" value="NZ_JBHRSQ010000007.1"/>
</dbReference>
<reference evidence="2" key="1">
    <citation type="journal article" date="2019" name="Int. J. Syst. Evol. Microbiol.">
        <title>The Global Catalogue of Microorganisms (GCM) 10K type strain sequencing project: providing services to taxonomists for standard genome sequencing and annotation.</title>
        <authorList>
            <consortium name="The Broad Institute Genomics Platform"/>
            <consortium name="The Broad Institute Genome Sequencing Center for Infectious Disease"/>
            <person name="Wu L."/>
            <person name="Ma J."/>
        </authorList>
    </citation>
    <scope>NUCLEOTIDE SEQUENCE [LARGE SCALE GENOMIC DNA]</scope>
    <source>
        <strain evidence="2">KCTC 52660</strain>
    </source>
</reference>
<organism evidence="1 2">
    <name type="scientific">Halomonas tibetensis</name>
    <dbReference type="NCBI Taxonomy" id="2259590"/>
    <lineage>
        <taxon>Bacteria</taxon>
        <taxon>Pseudomonadati</taxon>
        <taxon>Pseudomonadota</taxon>
        <taxon>Gammaproteobacteria</taxon>
        <taxon>Oceanospirillales</taxon>
        <taxon>Halomonadaceae</taxon>
        <taxon>Halomonas</taxon>
    </lineage>
</organism>
<name>A0ABV7B1I2_9GAMM</name>
<dbReference type="EMBL" id="JBHRSQ010000007">
    <property type="protein sequence ID" value="MFC2991307.1"/>
    <property type="molecule type" value="Genomic_DNA"/>
</dbReference>
<protein>
    <submittedName>
        <fullName evidence="1">Uncharacterized protein</fullName>
    </submittedName>
</protein>
<accession>A0ABV7B1I2</accession>
<gene>
    <name evidence="1" type="ORF">ACFODV_04620</name>
</gene>
<sequence>MGGMIPHGIALWRLFFPDHMNTIDTSTLAKRLAGGHAFLRTRNGDIKGLAINARDNPDAPEVLIVGLGPNKVANAERLLAHDKAVPLYLKQAVNAWTYRGEFRATAFLRDPSVIERHRRHHEVSEVAGILFLERVDANG</sequence>
<evidence type="ECO:0000313" key="2">
    <source>
        <dbReference type="Proteomes" id="UP001595386"/>
    </source>
</evidence>
<proteinExistence type="predicted"/>